<feature type="transmembrane region" description="Helical" evidence="1">
    <location>
        <begin position="23"/>
        <end position="46"/>
    </location>
</feature>
<keyword evidence="1" id="KW-0472">Membrane</keyword>
<evidence type="ECO:0000313" key="2">
    <source>
        <dbReference type="EMBL" id="EGC03066.1"/>
    </source>
</evidence>
<organism evidence="2 3">
    <name type="scientific">Ruminococcus albus 8</name>
    <dbReference type="NCBI Taxonomy" id="246199"/>
    <lineage>
        <taxon>Bacteria</taxon>
        <taxon>Bacillati</taxon>
        <taxon>Bacillota</taxon>
        <taxon>Clostridia</taxon>
        <taxon>Eubacteriales</taxon>
        <taxon>Oscillospiraceae</taxon>
        <taxon>Ruminococcus</taxon>
    </lineage>
</organism>
<dbReference type="AlphaFoldDB" id="E9SCE2"/>
<dbReference type="OrthoDB" id="1822602at2"/>
<keyword evidence="3" id="KW-1185">Reference proteome</keyword>
<protein>
    <submittedName>
        <fullName evidence="2">Uncharacterized protein</fullName>
    </submittedName>
</protein>
<keyword evidence="1" id="KW-0812">Transmembrane</keyword>
<name>E9SCE2_RUMAL</name>
<dbReference type="STRING" id="246199.CUS_5855"/>
<accession>E9SCE2</accession>
<dbReference type="EMBL" id="ADKM02000080">
    <property type="protein sequence ID" value="EGC03066.1"/>
    <property type="molecule type" value="Genomic_DNA"/>
</dbReference>
<evidence type="ECO:0000256" key="1">
    <source>
        <dbReference type="SAM" id="Phobius"/>
    </source>
</evidence>
<dbReference type="Proteomes" id="UP000004259">
    <property type="component" value="Unassembled WGS sequence"/>
</dbReference>
<comment type="caution">
    <text evidence="2">The sequence shown here is derived from an EMBL/GenBank/DDBJ whole genome shotgun (WGS) entry which is preliminary data.</text>
</comment>
<keyword evidence="1" id="KW-1133">Transmembrane helix</keyword>
<proteinExistence type="predicted"/>
<dbReference type="RefSeq" id="WP_002849791.1">
    <property type="nucleotide sequence ID" value="NZ_ADKM02000080.1"/>
</dbReference>
<evidence type="ECO:0000313" key="3">
    <source>
        <dbReference type="Proteomes" id="UP000004259"/>
    </source>
</evidence>
<sequence>MLLGLAGLVVALAVGIALFFSVGLAAALIGGLFLGISMTVIKIFIVPRFEQRDKMRLATDNVRIIPEKLEVRFDNYKNGYVIDCYYHSPETGRQFVFTTQPMPKDPTPYLMDTKITVVTNRIDYSNYYVDLGGLGGCLPDNRQ</sequence>
<gene>
    <name evidence="2" type="ORF">CUS_5855</name>
</gene>
<reference evidence="2 3" key="1">
    <citation type="submission" date="2011-02" db="EMBL/GenBank/DDBJ databases">
        <authorList>
            <person name="Nelson K.E."/>
            <person name="Sutton G."/>
            <person name="Torralba M."/>
            <person name="Durkin S."/>
            <person name="Harkins D."/>
            <person name="Montgomery R."/>
            <person name="Ziemer C."/>
            <person name="Klaassens E."/>
            <person name="Ocuiv P."/>
            <person name="Morrison M."/>
        </authorList>
    </citation>
    <scope>NUCLEOTIDE SEQUENCE [LARGE SCALE GENOMIC DNA]</scope>
    <source>
        <strain evidence="2 3">8</strain>
    </source>
</reference>